<name>A0A8X6QXJ5_NEPPI</name>
<reference evidence="1" key="1">
    <citation type="submission" date="2020-08" db="EMBL/GenBank/DDBJ databases">
        <title>Multicomponent nature underlies the extraordinary mechanical properties of spider dragline silk.</title>
        <authorList>
            <person name="Kono N."/>
            <person name="Nakamura H."/>
            <person name="Mori M."/>
            <person name="Yoshida Y."/>
            <person name="Ohtoshi R."/>
            <person name="Malay A.D."/>
            <person name="Moran D.A.P."/>
            <person name="Tomita M."/>
            <person name="Numata K."/>
            <person name="Arakawa K."/>
        </authorList>
    </citation>
    <scope>NUCLEOTIDE SEQUENCE</scope>
</reference>
<organism evidence="1 2">
    <name type="scientific">Nephila pilipes</name>
    <name type="common">Giant wood spider</name>
    <name type="synonym">Nephila maculata</name>
    <dbReference type="NCBI Taxonomy" id="299642"/>
    <lineage>
        <taxon>Eukaryota</taxon>
        <taxon>Metazoa</taxon>
        <taxon>Ecdysozoa</taxon>
        <taxon>Arthropoda</taxon>
        <taxon>Chelicerata</taxon>
        <taxon>Arachnida</taxon>
        <taxon>Araneae</taxon>
        <taxon>Araneomorphae</taxon>
        <taxon>Entelegynae</taxon>
        <taxon>Araneoidea</taxon>
        <taxon>Nephilidae</taxon>
        <taxon>Nephila</taxon>
    </lineage>
</organism>
<evidence type="ECO:0000313" key="2">
    <source>
        <dbReference type="Proteomes" id="UP000887013"/>
    </source>
</evidence>
<accession>A0A8X6QXJ5</accession>
<dbReference type="Proteomes" id="UP000887013">
    <property type="component" value="Unassembled WGS sequence"/>
</dbReference>
<sequence length="104" mass="12141">MDEATIKKMRDGAKSDLTRIINSFSEHLRKSVLLSRIEILDNKFKDFDRYDAMLPEEQWEIEEFEEKYFAIKAKYLSAVDTLNSSSIVNSSFKTSDHNELSINL</sequence>
<gene>
    <name evidence="1" type="ORF">NPIL_104551</name>
</gene>
<keyword evidence="2" id="KW-1185">Reference proteome</keyword>
<proteinExistence type="predicted"/>
<comment type="caution">
    <text evidence="1">The sequence shown here is derived from an EMBL/GenBank/DDBJ whole genome shotgun (WGS) entry which is preliminary data.</text>
</comment>
<protein>
    <submittedName>
        <fullName evidence="1">Uncharacterized protein</fullName>
    </submittedName>
</protein>
<dbReference type="EMBL" id="BMAW01086831">
    <property type="protein sequence ID" value="GFU48976.1"/>
    <property type="molecule type" value="Genomic_DNA"/>
</dbReference>
<dbReference type="AlphaFoldDB" id="A0A8X6QXJ5"/>
<evidence type="ECO:0000313" key="1">
    <source>
        <dbReference type="EMBL" id="GFU48976.1"/>
    </source>
</evidence>